<comment type="caution">
    <text evidence="2">The sequence shown here is derived from an EMBL/GenBank/DDBJ whole genome shotgun (WGS) entry which is preliminary data.</text>
</comment>
<organism evidence="2 3">
    <name type="scientific">Paenibacillus anaericanus</name>
    <dbReference type="NCBI Taxonomy" id="170367"/>
    <lineage>
        <taxon>Bacteria</taxon>
        <taxon>Bacillati</taxon>
        <taxon>Bacillota</taxon>
        <taxon>Bacilli</taxon>
        <taxon>Bacillales</taxon>
        <taxon>Paenibacillaceae</taxon>
        <taxon>Paenibacillus</taxon>
    </lineage>
</organism>
<keyword evidence="1" id="KW-0812">Transmembrane</keyword>
<sequence length="256" mass="28545">MMKLLKYDLKRNATTFLSVGAILIALQLIISIMGNIRGWDPKIILTLTIVLYSFVGTFSVILVAITYRKNIKAYSRRLLPQRSSNIIFSVLVLGWITFIVLLAISVLHIVIYNYFERILSADQIADLLGSVPDVLVVLFQLFWAYTFLFVTIMLASTLSASIKGRLGGWIGIISFFAIQSALNWLEVKLLGETNGASGLVISRGTEVELTNMTGGGQLTIDRSLLLIDWRTVAIELIFIALIVYATVLLLNRKEQV</sequence>
<keyword evidence="1" id="KW-0472">Membrane</keyword>
<proteinExistence type="predicted"/>
<name>A0A3S1EGS3_9BACL</name>
<evidence type="ECO:0000256" key="1">
    <source>
        <dbReference type="SAM" id="Phobius"/>
    </source>
</evidence>
<dbReference type="Proteomes" id="UP000279446">
    <property type="component" value="Unassembled WGS sequence"/>
</dbReference>
<dbReference type="RefSeq" id="WP_127192987.1">
    <property type="nucleotide sequence ID" value="NZ_RZNY01000012.1"/>
</dbReference>
<feature type="transmembrane region" description="Helical" evidence="1">
    <location>
        <begin position="232"/>
        <end position="250"/>
    </location>
</feature>
<gene>
    <name evidence="2" type="ORF">EJP82_15620</name>
</gene>
<keyword evidence="3" id="KW-1185">Reference proteome</keyword>
<feature type="transmembrane region" description="Helical" evidence="1">
    <location>
        <begin position="44"/>
        <end position="65"/>
    </location>
</feature>
<feature type="transmembrane region" description="Helical" evidence="1">
    <location>
        <begin position="12"/>
        <end position="32"/>
    </location>
</feature>
<keyword evidence="1" id="KW-1133">Transmembrane helix</keyword>
<evidence type="ECO:0000313" key="3">
    <source>
        <dbReference type="Proteomes" id="UP000279446"/>
    </source>
</evidence>
<feature type="transmembrane region" description="Helical" evidence="1">
    <location>
        <begin position="135"/>
        <end position="154"/>
    </location>
</feature>
<accession>A0A3S1EGS3</accession>
<protein>
    <submittedName>
        <fullName evidence="2">Uncharacterized protein</fullName>
    </submittedName>
</protein>
<feature type="transmembrane region" description="Helical" evidence="1">
    <location>
        <begin position="166"/>
        <end position="185"/>
    </location>
</feature>
<reference evidence="2 3" key="1">
    <citation type="submission" date="2018-12" db="EMBL/GenBank/DDBJ databases">
        <authorList>
            <person name="Sun L."/>
            <person name="Chen Z."/>
        </authorList>
    </citation>
    <scope>NUCLEOTIDE SEQUENCE [LARGE SCALE GENOMIC DNA]</scope>
    <source>
        <strain evidence="2 3">DSM 15890</strain>
    </source>
</reference>
<dbReference type="EMBL" id="RZNY01000012">
    <property type="protein sequence ID" value="RUT45383.1"/>
    <property type="molecule type" value="Genomic_DNA"/>
</dbReference>
<feature type="transmembrane region" description="Helical" evidence="1">
    <location>
        <begin position="86"/>
        <end position="115"/>
    </location>
</feature>
<evidence type="ECO:0000313" key="2">
    <source>
        <dbReference type="EMBL" id="RUT45383.1"/>
    </source>
</evidence>
<dbReference type="AlphaFoldDB" id="A0A3S1EGS3"/>
<dbReference type="OrthoDB" id="2678893at2"/>